<reference evidence="11" key="2">
    <citation type="journal article" date="2007" name="Science">
        <title>Draft genome sequence of the sexually transmitted pathogen Trichomonas vaginalis.</title>
        <authorList>
            <person name="Carlton J.M."/>
            <person name="Hirt R.P."/>
            <person name="Silva J.C."/>
            <person name="Delcher A.L."/>
            <person name="Schatz M."/>
            <person name="Zhao Q."/>
            <person name="Wortman J.R."/>
            <person name="Bidwell S.L."/>
            <person name="Alsmark U.C.M."/>
            <person name="Besteiro S."/>
            <person name="Sicheritz-Ponten T."/>
            <person name="Noel C.J."/>
            <person name="Dacks J.B."/>
            <person name="Foster P.G."/>
            <person name="Simillion C."/>
            <person name="Van de Peer Y."/>
            <person name="Miranda-Saavedra D."/>
            <person name="Barton G.J."/>
            <person name="Westrop G.D."/>
            <person name="Mueller S."/>
            <person name="Dessi D."/>
            <person name="Fiori P.L."/>
            <person name="Ren Q."/>
            <person name="Paulsen I."/>
            <person name="Zhang H."/>
            <person name="Bastida-Corcuera F.D."/>
            <person name="Simoes-Barbosa A."/>
            <person name="Brown M.T."/>
            <person name="Hayes R.D."/>
            <person name="Mukherjee M."/>
            <person name="Okumura C.Y."/>
            <person name="Schneider R."/>
            <person name="Smith A.J."/>
            <person name="Vanacova S."/>
            <person name="Villalvazo M."/>
            <person name="Haas B.J."/>
            <person name="Pertea M."/>
            <person name="Feldblyum T.V."/>
            <person name="Utterback T.R."/>
            <person name="Shu C.L."/>
            <person name="Osoegawa K."/>
            <person name="de Jong P.J."/>
            <person name="Hrdy I."/>
            <person name="Horvathova L."/>
            <person name="Zubacova Z."/>
            <person name="Dolezal P."/>
            <person name="Malik S.B."/>
            <person name="Logsdon J.M. Jr."/>
            <person name="Henze K."/>
            <person name="Gupta A."/>
            <person name="Wang C.C."/>
            <person name="Dunne R.L."/>
            <person name="Upcroft J.A."/>
            <person name="Upcroft P."/>
            <person name="White O."/>
            <person name="Salzberg S.L."/>
            <person name="Tang P."/>
            <person name="Chiu C.-H."/>
            <person name="Lee Y.-S."/>
            <person name="Embley T.M."/>
            <person name="Coombs G.H."/>
            <person name="Mottram J.C."/>
            <person name="Tachezy J."/>
            <person name="Fraser-Liggett C.M."/>
            <person name="Johnson P.J."/>
        </authorList>
    </citation>
    <scope>NUCLEOTIDE SEQUENCE [LARGE SCALE GENOMIC DNA]</scope>
    <source>
        <strain evidence="11">G3</strain>
    </source>
</reference>
<dbReference type="GO" id="GO:0010971">
    <property type="term" value="P:positive regulation of G2/M transition of mitotic cell cycle"/>
    <property type="evidence" value="ECO:0000318"/>
    <property type="project" value="GO_Central"/>
</dbReference>
<dbReference type="GO" id="GO:0051301">
    <property type="term" value="P:cell division"/>
    <property type="evidence" value="ECO:0007669"/>
    <property type="project" value="UniProtKB-KW"/>
</dbReference>
<dbReference type="VEuPathDB" id="TrichDB:TVAGG3_0263890"/>
<dbReference type="OrthoDB" id="26523at2759"/>
<dbReference type="InParanoid" id="A2DC06"/>
<dbReference type="GO" id="GO:0110032">
    <property type="term" value="P:positive regulation of G2/MI transition of meiotic cell cycle"/>
    <property type="evidence" value="ECO:0000318"/>
    <property type="project" value="GO_Central"/>
</dbReference>
<gene>
    <name evidence="11" type="ORF">TVAG_456820</name>
</gene>
<dbReference type="FunFam" id="3.40.250.10:FF:000021">
    <property type="entry name" value="M-phase inducer phosphatase cdc-25.2"/>
    <property type="match status" value="1"/>
</dbReference>
<name>A2DC06_TRIV3</name>
<keyword evidence="5" id="KW-0378">Hydrolase</keyword>
<dbReference type="PROSITE" id="PS50206">
    <property type="entry name" value="RHODANESE_3"/>
    <property type="match status" value="1"/>
</dbReference>
<accession>A2DC06</accession>
<comment type="similarity">
    <text evidence="1">Belongs to the MPI phosphatase family.</text>
</comment>
<dbReference type="GO" id="GO:0005634">
    <property type="term" value="C:nucleus"/>
    <property type="evidence" value="ECO:0000318"/>
    <property type="project" value="GO_Central"/>
</dbReference>
<keyword evidence="12" id="KW-1185">Reference proteome</keyword>
<dbReference type="Pfam" id="PF00581">
    <property type="entry name" value="Rhodanese"/>
    <property type="match status" value="1"/>
</dbReference>
<dbReference type="InterPro" id="IPR036873">
    <property type="entry name" value="Rhodanese-like_dom_sf"/>
</dbReference>
<reference evidence="11" key="1">
    <citation type="submission" date="2006-10" db="EMBL/GenBank/DDBJ databases">
        <authorList>
            <person name="Amadeo P."/>
            <person name="Zhao Q."/>
            <person name="Wortman J."/>
            <person name="Fraser-Liggett C."/>
            <person name="Carlton J."/>
        </authorList>
    </citation>
    <scope>NUCLEOTIDE SEQUENCE</scope>
    <source>
        <strain evidence="11">G3</strain>
    </source>
</reference>
<dbReference type="RefSeq" id="XP_001583033.1">
    <property type="nucleotide sequence ID" value="XM_001582983.1"/>
</dbReference>
<dbReference type="SMR" id="A2DC06"/>
<dbReference type="GO" id="GO:0004725">
    <property type="term" value="F:protein tyrosine phosphatase activity"/>
    <property type="evidence" value="ECO:0000318"/>
    <property type="project" value="GO_Central"/>
</dbReference>
<evidence type="ECO:0000259" key="10">
    <source>
        <dbReference type="PROSITE" id="PS50206"/>
    </source>
</evidence>
<dbReference type="SUPFAM" id="SSF52821">
    <property type="entry name" value="Rhodanese/Cell cycle control phosphatase"/>
    <property type="match status" value="1"/>
</dbReference>
<dbReference type="STRING" id="5722.A2DC06"/>
<keyword evidence="3" id="KW-0132">Cell division</keyword>
<evidence type="ECO:0000256" key="3">
    <source>
        <dbReference type="ARBA" id="ARBA00022618"/>
    </source>
</evidence>
<dbReference type="SMART" id="SM00450">
    <property type="entry name" value="RHOD"/>
    <property type="match status" value="1"/>
</dbReference>
<evidence type="ECO:0000256" key="6">
    <source>
        <dbReference type="ARBA" id="ARBA00022912"/>
    </source>
</evidence>
<organism evidence="11 12">
    <name type="scientific">Trichomonas vaginalis (strain ATCC PRA-98 / G3)</name>
    <dbReference type="NCBI Taxonomy" id="412133"/>
    <lineage>
        <taxon>Eukaryota</taxon>
        <taxon>Metamonada</taxon>
        <taxon>Parabasalia</taxon>
        <taxon>Trichomonadida</taxon>
        <taxon>Trichomonadidae</taxon>
        <taxon>Trichomonas</taxon>
    </lineage>
</organism>
<proteinExistence type="inferred from homology"/>
<dbReference type="KEGG" id="tva:5467600"/>
<keyword evidence="7" id="KW-0131">Cell cycle</keyword>
<dbReference type="Gene3D" id="3.40.250.10">
    <property type="entry name" value="Rhodanese-like domain"/>
    <property type="match status" value="1"/>
</dbReference>
<dbReference type="PANTHER" id="PTHR10828:SF17">
    <property type="entry name" value="PROTEIN-TYROSINE-PHOSPHATASE"/>
    <property type="match status" value="1"/>
</dbReference>
<dbReference type="Proteomes" id="UP000001542">
    <property type="component" value="Unassembled WGS sequence"/>
</dbReference>
<evidence type="ECO:0000313" key="11">
    <source>
        <dbReference type="EMBL" id="EAY22047.1"/>
    </source>
</evidence>
<keyword evidence="6" id="KW-0904">Protein phosphatase</keyword>
<dbReference type="EC" id="3.1.3.48" evidence="2"/>
<evidence type="ECO:0000313" key="12">
    <source>
        <dbReference type="Proteomes" id="UP000001542"/>
    </source>
</evidence>
<dbReference type="AlphaFoldDB" id="A2DC06"/>
<evidence type="ECO:0000256" key="7">
    <source>
        <dbReference type="ARBA" id="ARBA00023306"/>
    </source>
</evidence>
<feature type="region of interest" description="Disordered" evidence="9">
    <location>
        <begin position="288"/>
        <end position="353"/>
    </location>
</feature>
<evidence type="ECO:0000256" key="9">
    <source>
        <dbReference type="SAM" id="MobiDB-lite"/>
    </source>
</evidence>
<dbReference type="PRINTS" id="PR00716">
    <property type="entry name" value="MPIPHPHTASE"/>
</dbReference>
<dbReference type="GO" id="GO:0000086">
    <property type="term" value="P:G2/M transition of mitotic cell cycle"/>
    <property type="evidence" value="ECO:0000318"/>
    <property type="project" value="GO_Central"/>
</dbReference>
<dbReference type="InterPro" id="IPR000751">
    <property type="entry name" value="MPI_Phosphatase"/>
</dbReference>
<evidence type="ECO:0000256" key="8">
    <source>
        <dbReference type="ARBA" id="ARBA00051722"/>
    </source>
</evidence>
<evidence type="ECO:0000256" key="2">
    <source>
        <dbReference type="ARBA" id="ARBA00013064"/>
    </source>
</evidence>
<evidence type="ECO:0000256" key="5">
    <source>
        <dbReference type="ARBA" id="ARBA00022801"/>
    </source>
</evidence>
<dbReference type="eggNOG" id="KOG3772">
    <property type="taxonomic scope" value="Eukaryota"/>
</dbReference>
<feature type="domain" description="Rhodanese" evidence="10">
    <location>
        <begin position="78"/>
        <end position="183"/>
    </location>
</feature>
<dbReference type="EMBL" id="DS113186">
    <property type="protein sequence ID" value="EAY22047.1"/>
    <property type="molecule type" value="Genomic_DNA"/>
</dbReference>
<dbReference type="VEuPathDB" id="TrichDB:TVAG_456820"/>
<evidence type="ECO:0000256" key="1">
    <source>
        <dbReference type="ARBA" id="ARBA00011065"/>
    </source>
</evidence>
<protein>
    <recommendedName>
        <fullName evidence="2">protein-tyrosine-phosphatase</fullName>
        <ecNumber evidence="2">3.1.3.48</ecNumber>
    </recommendedName>
</protein>
<comment type="catalytic activity">
    <reaction evidence="8">
        <text>O-phospho-L-tyrosyl-[protein] + H2O = L-tyrosyl-[protein] + phosphate</text>
        <dbReference type="Rhea" id="RHEA:10684"/>
        <dbReference type="Rhea" id="RHEA-COMP:10136"/>
        <dbReference type="Rhea" id="RHEA-COMP:20101"/>
        <dbReference type="ChEBI" id="CHEBI:15377"/>
        <dbReference type="ChEBI" id="CHEBI:43474"/>
        <dbReference type="ChEBI" id="CHEBI:46858"/>
        <dbReference type="ChEBI" id="CHEBI:61978"/>
        <dbReference type="EC" id="3.1.3.48"/>
    </reaction>
</comment>
<sequence>MFEQRRIRPQASQHITFKAANDIANNLTHSNNSNTKQSQTISFRYDENLIPVLPKQCPIKRISCHTMHDLLAGKYSHTVQEIEIFDCRYRYEYDGGHIDNAMHVSSLEEIDRHFFTQPKFRPNSVFIFHCEFSVNRGPDCAEYLRNTDRQLNLNKYPFIYYPHVYILDGGYSNFYKMYPEDCDGGYTPMLDSEHCENGDLAQSTTQHRKNFKLSKNNHTSSLSSFSSSLFVLVPNKLKRSPLSATLPCASTPSLLTEDYQNFPNNNENEDCTQNPRRVKKFGRSLQFDCSESSDDGKENSTDSSSQKNNDESDFNDDYECLSDDDNTIEDLFSDDDDEIDDRLEFDVEVDPFN</sequence>
<feature type="compositionally biased region" description="Acidic residues" evidence="9">
    <location>
        <begin position="311"/>
        <end position="353"/>
    </location>
</feature>
<dbReference type="GO" id="GO:0005737">
    <property type="term" value="C:cytoplasm"/>
    <property type="evidence" value="ECO:0000318"/>
    <property type="project" value="GO_Central"/>
</dbReference>
<keyword evidence="4" id="KW-0498">Mitosis</keyword>
<dbReference type="PANTHER" id="PTHR10828">
    <property type="entry name" value="M-PHASE INDUCER PHOSPHATASE DUAL SPECIFICITY PHOSPHATASE CDC25"/>
    <property type="match status" value="1"/>
</dbReference>
<dbReference type="InterPro" id="IPR001763">
    <property type="entry name" value="Rhodanese-like_dom"/>
</dbReference>
<evidence type="ECO:0000256" key="4">
    <source>
        <dbReference type="ARBA" id="ARBA00022776"/>
    </source>
</evidence>